<dbReference type="PROSITE" id="PS51900">
    <property type="entry name" value="CB"/>
    <property type="match status" value="1"/>
</dbReference>
<dbReference type="GO" id="GO:0003677">
    <property type="term" value="F:DNA binding"/>
    <property type="evidence" value="ECO:0007669"/>
    <property type="project" value="UniProtKB-UniRule"/>
</dbReference>
<dbReference type="Pfam" id="PF00589">
    <property type="entry name" value="Phage_integrase"/>
    <property type="match status" value="1"/>
</dbReference>
<dbReference type="Gene3D" id="1.10.443.10">
    <property type="entry name" value="Intergrase catalytic core"/>
    <property type="match status" value="1"/>
</dbReference>
<dbReference type="InterPro" id="IPR013762">
    <property type="entry name" value="Integrase-like_cat_sf"/>
</dbReference>
<keyword evidence="1" id="KW-0229">DNA integration</keyword>
<gene>
    <name evidence="7" type="ordered locus">ROP_72380</name>
</gene>
<dbReference type="InterPro" id="IPR010998">
    <property type="entry name" value="Integrase_recombinase_N"/>
</dbReference>
<dbReference type="KEGG" id="rop:ROP_72380"/>
<evidence type="ECO:0000256" key="4">
    <source>
        <dbReference type="PROSITE-ProRule" id="PRU01248"/>
    </source>
</evidence>
<dbReference type="InterPro" id="IPR011010">
    <property type="entry name" value="DNA_brk_join_enz"/>
</dbReference>
<sequence>MSTTDDGTRWIMIDDAIKDFDRYLITGKNASEMTRQCYTRHARAFLNTVAQSAAAVDLEQLSGPQVRSYVTDLGERYAPQSLKLKATALRIFLRFAWMSGQMSSDLTGAVGPVITHRSGKIPKALHPDELVRLLAAPDRHTLGGTRDYALLVLMSRLGFRAGEVGGLRLDDIDWAHAKVRVRVKGGNVLELPIPGDVGSALVEYLQRRPTPTPHREVFLTNYGAPVPMTRGAVTQVVERNARTAGLGMVHAHRLRHSAARAVLVGGGTFEEVGELLGHATRQVTMAYSSFDLASMRPLARPWPVRGQ</sequence>
<keyword evidence="3" id="KW-0233">DNA recombination</keyword>
<dbReference type="InterPro" id="IPR004107">
    <property type="entry name" value="Integrase_SAM-like_N"/>
</dbReference>
<dbReference type="Gene3D" id="1.10.150.130">
    <property type="match status" value="1"/>
</dbReference>
<dbReference type="PROSITE" id="PS51898">
    <property type="entry name" value="TYR_RECOMBINASE"/>
    <property type="match status" value="1"/>
</dbReference>
<evidence type="ECO:0000256" key="1">
    <source>
        <dbReference type="ARBA" id="ARBA00022908"/>
    </source>
</evidence>
<dbReference type="PANTHER" id="PTHR30349">
    <property type="entry name" value="PHAGE INTEGRASE-RELATED"/>
    <property type="match status" value="1"/>
</dbReference>
<accession>C1B674</accession>
<dbReference type="SUPFAM" id="SSF56349">
    <property type="entry name" value="DNA breaking-rejoining enzymes"/>
    <property type="match status" value="1"/>
</dbReference>
<evidence type="ECO:0000259" key="5">
    <source>
        <dbReference type="PROSITE" id="PS51898"/>
    </source>
</evidence>
<dbReference type="InterPro" id="IPR050090">
    <property type="entry name" value="Tyrosine_recombinase_XerCD"/>
</dbReference>
<dbReference type="GO" id="GO:0006310">
    <property type="term" value="P:DNA recombination"/>
    <property type="evidence" value="ECO:0007669"/>
    <property type="project" value="UniProtKB-KW"/>
</dbReference>
<evidence type="ECO:0000256" key="2">
    <source>
        <dbReference type="ARBA" id="ARBA00023125"/>
    </source>
</evidence>
<name>C1B674_RHOOB</name>
<evidence type="ECO:0000313" key="8">
    <source>
        <dbReference type="Proteomes" id="UP000002212"/>
    </source>
</evidence>
<dbReference type="InterPro" id="IPR002104">
    <property type="entry name" value="Integrase_catalytic"/>
</dbReference>
<proteinExistence type="predicted"/>
<feature type="domain" description="Core-binding (CB)" evidence="6">
    <location>
        <begin position="11"/>
        <end position="97"/>
    </location>
</feature>
<dbReference type="AlphaFoldDB" id="C1B674"/>
<evidence type="ECO:0000256" key="3">
    <source>
        <dbReference type="ARBA" id="ARBA00023172"/>
    </source>
</evidence>
<dbReference type="Pfam" id="PF02899">
    <property type="entry name" value="Phage_int_SAM_1"/>
    <property type="match status" value="1"/>
</dbReference>
<organism evidence="7 8">
    <name type="scientific">Rhodococcus opacus (strain B4)</name>
    <dbReference type="NCBI Taxonomy" id="632772"/>
    <lineage>
        <taxon>Bacteria</taxon>
        <taxon>Bacillati</taxon>
        <taxon>Actinomycetota</taxon>
        <taxon>Actinomycetes</taxon>
        <taxon>Mycobacteriales</taxon>
        <taxon>Nocardiaceae</taxon>
        <taxon>Rhodococcus</taxon>
    </lineage>
</organism>
<reference evidence="7 8" key="1">
    <citation type="submission" date="2009-03" db="EMBL/GenBank/DDBJ databases">
        <title>Comparison of the complete genome sequences of Rhodococcus erythropolis PR4 and Rhodococcus opacus B4.</title>
        <authorList>
            <person name="Takarada H."/>
            <person name="Sekine M."/>
            <person name="Hosoyama A."/>
            <person name="Yamada R."/>
            <person name="Fujisawa T."/>
            <person name="Omata S."/>
            <person name="Shimizu A."/>
            <person name="Tsukatani N."/>
            <person name="Tanikawa S."/>
            <person name="Fujita N."/>
            <person name="Harayama S."/>
        </authorList>
    </citation>
    <scope>NUCLEOTIDE SEQUENCE [LARGE SCALE GENOMIC DNA]</scope>
    <source>
        <strain evidence="7 8">B4</strain>
    </source>
</reference>
<dbReference type="EMBL" id="AP011115">
    <property type="protein sequence ID" value="BAH55485.1"/>
    <property type="molecule type" value="Genomic_DNA"/>
</dbReference>
<dbReference type="Proteomes" id="UP000002212">
    <property type="component" value="Chromosome"/>
</dbReference>
<dbReference type="InterPro" id="IPR044068">
    <property type="entry name" value="CB"/>
</dbReference>
<dbReference type="RefSeq" id="WP_015890898.1">
    <property type="nucleotide sequence ID" value="NC_012522.1"/>
</dbReference>
<dbReference type="GO" id="GO:0015074">
    <property type="term" value="P:DNA integration"/>
    <property type="evidence" value="ECO:0007669"/>
    <property type="project" value="UniProtKB-KW"/>
</dbReference>
<dbReference type="PATRIC" id="fig|632772.20.peg.7553"/>
<feature type="domain" description="Tyr recombinase" evidence="5">
    <location>
        <begin position="120"/>
        <end position="300"/>
    </location>
</feature>
<keyword evidence="2 4" id="KW-0238">DNA-binding</keyword>
<evidence type="ECO:0000259" key="6">
    <source>
        <dbReference type="PROSITE" id="PS51900"/>
    </source>
</evidence>
<protein>
    <submittedName>
        <fullName evidence="7">Putative tyrosine recombinase</fullName>
    </submittedName>
</protein>
<dbReference type="PANTHER" id="PTHR30349:SF90">
    <property type="entry name" value="TYROSINE RECOMBINASE XERD"/>
    <property type="match status" value="1"/>
</dbReference>
<dbReference type="STRING" id="632772.ROP_72380"/>
<evidence type="ECO:0000313" key="7">
    <source>
        <dbReference type="EMBL" id="BAH55485.1"/>
    </source>
</evidence>
<dbReference type="HOGENOM" id="CLU_027562_23_3_11"/>